<dbReference type="AlphaFoldDB" id="A0A9N7VQM3"/>
<feature type="region of interest" description="Disordered" evidence="1">
    <location>
        <begin position="73"/>
        <end position="105"/>
    </location>
</feature>
<name>A0A9N7VQM3_PLEPL</name>
<evidence type="ECO:0000313" key="2">
    <source>
        <dbReference type="EMBL" id="CAB1457432.1"/>
    </source>
</evidence>
<feature type="compositionally biased region" description="Polar residues" evidence="1">
    <location>
        <begin position="179"/>
        <end position="188"/>
    </location>
</feature>
<feature type="compositionally biased region" description="Basic and acidic residues" evidence="1">
    <location>
        <begin position="77"/>
        <end position="93"/>
    </location>
</feature>
<accession>A0A9N7VQM3</accession>
<keyword evidence="3" id="KW-1185">Reference proteome</keyword>
<reference evidence="2" key="1">
    <citation type="submission" date="2020-03" db="EMBL/GenBank/DDBJ databases">
        <authorList>
            <person name="Weist P."/>
        </authorList>
    </citation>
    <scope>NUCLEOTIDE SEQUENCE</scope>
</reference>
<evidence type="ECO:0000313" key="3">
    <source>
        <dbReference type="Proteomes" id="UP001153269"/>
    </source>
</evidence>
<evidence type="ECO:0000256" key="1">
    <source>
        <dbReference type="SAM" id="MobiDB-lite"/>
    </source>
</evidence>
<dbReference type="Proteomes" id="UP001153269">
    <property type="component" value="Unassembled WGS sequence"/>
</dbReference>
<dbReference type="EMBL" id="CADEAL010004342">
    <property type="protein sequence ID" value="CAB1457432.1"/>
    <property type="molecule type" value="Genomic_DNA"/>
</dbReference>
<feature type="region of interest" description="Disordered" evidence="1">
    <location>
        <begin position="146"/>
        <end position="198"/>
    </location>
</feature>
<organism evidence="2 3">
    <name type="scientific">Pleuronectes platessa</name>
    <name type="common">European plaice</name>
    <dbReference type="NCBI Taxonomy" id="8262"/>
    <lineage>
        <taxon>Eukaryota</taxon>
        <taxon>Metazoa</taxon>
        <taxon>Chordata</taxon>
        <taxon>Craniata</taxon>
        <taxon>Vertebrata</taxon>
        <taxon>Euteleostomi</taxon>
        <taxon>Actinopterygii</taxon>
        <taxon>Neopterygii</taxon>
        <taxon>Teleostei</taxon>
        <taxon>Neoteleostei</taxon>
        <taxon>Acanthomorphata</taxon>
        <taxon>Carangaria</taxon>
        <taxon>Pleuronectiformes</taxon>
        <taxon>Pleuronectoidei</taxon>
        <taxon>Pleuronectidae</taxon>
        <taxon>Pleuronectes</taxon>
    </lineage>
</organism>
<protein>
    <submittedName>
        <fullName evidence="2">Uncharacterized protein</fullName>
    </submittedName>
</protein>
<comment type="caution">
    <text evidence="2">The sequence shown here is derived from an EMBL/GenBank/DDBJ whole genome shotgun (WGS) entry which is preliminary data.</text>
</comment>
<sequence>MRRYNPRSPRRKPSSSLHIRSVLWPVANGCRLRVCCARQSGCRKFACEAQEGAHNTRETESIHIIRYGRSRVWGPGTEEREGRRRGGGQEEQTKKKKYDNAVGTGCTKTGQRKTIVLVHTEGTGSEFGINGMNPRTQPVLCQQSRLVGHDRPSSDDNFQQAPMAPGPPLQPCTAPAHQLASSHLSVRSSACPAHLAAQ</sequence>
<gene>
    <name evidence="2" type="ORF">PLEPLA_LOCUS45256</name>
</gene>
<proteinExistence type="predicted"/>